<organism evidence="1 2">
    <name type="scientific">Simplicispira suum</name>
    <dbReference type="NCBI Taxonomy" id="2109915"/>
    <lineage>
        <taxon>Bacteria</taxon>
        <taxon>Pseudomonadati</taxon>
        <taxon>Pseudomonadota</taxon>
        <taxon>Betaproteobacteria</taxon>
        <taxon>Burkholderiales</taxon>
        <taxon>Comamonadaceae</taxon>
        <taxon>Simplicispira</taxon>
    </lineage>
</organism>
<dbReference type="KEGG" id="simp:C6571_00405"/>
<sequence length="123" mass="13924">MVAGALTVSLPAQHFTLRWQHSIEKIAWEEDYAVVGPWLAITGARIRGSGAGMDPPDKAWLEHGVWHYRLSDPWRKEIVLARSPYVRDYDLCISGRCLPLNHWIPVAAGTTTLHACQRQNRNP</sequence>
<accession>A0A2S0MVP7</accession>
<dbReference type="EMBL" id="CP027669">
    <property type="protein sequence ID" value="AVO39970.1"/>
    <property type="molecule type" value="Genomic_DNA"/>
</dbReference>
<evidence type="ECO:0000313" key="2">
    <source>
        <dbReference type="Proteomes" id="UP000239326"/>
    </source>
</evidence>
<gene>
    <name evidence="1" type="ORF">C6571_00405</name>
</gene>
<reference evidence="1 2" key="1">
    <citation type="submission" date="2018-03" db="EMBL/GenBank/DDBJ databases">
        <title>Genome sequencing of Simplicispira sp.</title>
        <authorList>
            <person name="Kim S.-J."/>
            <person name="Heo J."/>
            <person name="Kwon S.-W."/>
        </authorList>
    </citation>
    <scope>NUCLEOTIDE SEQUENCE [LARGE SCALE GENOMIC DNA]</scope>
    <source>
        <strain evidence="1 2">SC1-8</strain>
    </source>
</reference>
<proteinExistence type="predicted"/>
<evidence type="ECO:0000313" key="1">
    <source>
        <dbReference type="EMBL" id="AVO39970.1"/>
    </source>
</evidence>
<dbReference type="AlphaFoldDB" id="A0A2S0MVP7"/>
<dbReference type="InterPro" id="IPR015001">
    <property type="entry name" value="DUF1850"/>
</dbReference>
<dbReference type="Proteomes" id="UP000239326">
    <property type="component" value="Chromosome"/>
</dbReference>
<keyword evidence="2" id="KW-1185">Reference proteome</keyword>
<name>A0A2S0MVP7_9BURK</name>
<dbReference type="Pfam" id="PF08905">
    <property type="entry name" value="DUF1850"/>
    <property type="match status" value="1"/>
</dbReference>
<protein>
    <submittedName>
        <fullName evidence="1">DUF1850 domain-containing protein</fullName>
    </submittedName>
</protein>
<dbReference type="OrthoDB" id="5298197at2"/>